<feature type="transmembrane region" description="Helical" evidence="8">
    <location>
        <begin position="23"/>
        <end position="43"/>
    </location>
</feature>
<dbReference type="GO" id="GO:0005524">
    <property type="term" value="F:ATP binding"/>
    <property type="evidence" value="ECO:0007669"/>
    <property type="project" value="UniProtKB-KW"/>
</dbReference>
<reference evidence="11" key="1">
    <citation type="submission" date="2022-11" db="UniProtKB">
        <authorList>
            <consortium name="WormBaseParasite"/>
        </authorList>
    </citation>
    <scope>IDENTIFICATION</scope>
</reference>
<feature type="transmembrane region" description="Helical" evidence="8">
    <location>
        <begin position="278"/>
        <end position="299"/>
    </location>
</feature>
<protein>
    <submittedName>
        <fullName evidence="11">ABC transporter domain-containing protein</fullName>
    </submittedName>
</protein>
<dbReference type="Pfam" id="PF12698">
    <property type="entry name" value="ABC2_membrane_3"/>
    <property type="match status" value="2"/>
</dbReference>
<evidence type="ECO:0000256" key="4">
    <source>
        <dbReference type="ARBA" id="ARBA00022840"/>
    </source>
</evidence>
<dbReference type="GO" id="GO:0005319">
    <property type="term" value="F:lipid transporter activity"/>
    <property type="evidence" value="ECO:0007669"/>
    <property type="project" value="TreeGrafter"/>
</dbReference>
<dbReference type="PROSITE" id="PS00211">
    <property type="entry name" value="ABC_TRANSPORTER_1"/>
    <property type="match status" value="2"/>
</dbReference>
<dbReference type="InterPro" id="IPR026082">
    <property type="entry name" value="ABCA"/>
</dbReference>
<feature type="transmembrane region" description="Helical" evidence="8">
    <location>
        <begin position="1172"/>
        <end position="1194"/>
    </location>
</feature>
<evidence type="ECO:0000256" key="2">
    <source>
        <dbReference type="ARBA" id="ARBA00022692"/>
    </source>
</evidence>
<keyword evidence="5 8" id="KW-1133">Transmembrane helix</keyword>
<feature type="transmembrane region" description="Helical" evidence="8">
    <location>
        <begin position="456"/>
        <end position="481"/>
    </location>
</feature>
<feature type="transmembrane region" description="Helical" evidence="8">
    <location>
        <begin position="1290"/>
        <end position="1309"/>
    </location>
</feature>
<dbReference type="PANTHER" id="PTHR19229:SF271">
    <property type="entry name" value="ABC TRANSPORTER CED-7"/>
    <property type="match status" value="1"/>
</dbReference>
<dbReference type="GO" id="GO:0016887">
    <property type="term" value="F:ATP hydrolysis activity"/>
    <property type="evidence" value="ECO:0007669"/>
    <property type="project" value="InterPro"/>
</dbReference>
<dbReference type="InterPro" id="IPR003439">
    <property type="entry name" value="ABC_transporter-like_ATP-bd"/>
</dbReference>
<evidence type="ECO:0000259" key="9">
    <source>
        <dbReference type="PROSITE" id="PS50893"/>
    </source>
</evidence>
<feature type="transmembrane region" description="Helical" evidence="8">
    <location>
        <begin position="1200"/>
        <end position="1224"/>
    </location>
</feature>
<evidence type="ECO:0000313" key="10">
    <source>
        <dbReference type="Proteomes" id="UP000887572"/>
    </source>
</evidence>
<accession>A0A914HVK7</accession>
<dbReference type="WBParaSite" id="Gr19_v10_g4895.t1">
    <property type="protein sequence ID" value="Gr19_v10_g4895.t1"/>
    <property type="gene ID" value="Gr19_v10_g4895"/>
</dbReference>
<dbReference type="PANTHER" id="PTHR19229">
    <property type="entry name" value="ATP-BINDING CASSETTE TRANSPORTER SUBFAMILY A ABCA"/>
    <property type="match status" value="1"/>
</dbReference>
<name>A0A914HVK7_GLORO</name>
<sequence length="1757" mass="195922">MVFLRQLWLLTWKNLLVIWRSKFWVFFEFLMCLLCLPILLLLLKFNHTEEHPEMLSFRAGQIKGNFSDLNRRFGNESIMEFWCNKSKTIAYSSVGAVHAAESEQLQQIVKELEQRFSNKMSGEQWLNIEHFKNASEMQKALVDDRNQSAGNECDQQYLGGLLFSAIASSSPKAPHRLAYRLLLPRAEYSLVFESVEWHLDTFWRDGVGAYESDRDPFAGQTDGIDMPDNPPYWPSGILSVQFALHQIFAEKVVGHKKLPEMDVFLRRMPYPRSQTSSTVFYLSTVGSFVWVYVVLVPLLHIAKNIVLEKEAGIKTYMTVMGLHPMAFYASHALIGALTILSVVGASAVLISAAFKFVTVSLFVVLALLYAVSCILLTVLFCTFTQKGQLVQLIVGLSFQLFGLLSWKFSPPLHSVGGCLLASLNPVAAFGLGVQVACTFETRMFHLGWLQLFSGSFHQFSVGLAMLMLLFDSVLFALLSFYMDSVWPTDESPRRHPLFFLQLFGIQLSNYEKVAPLEDDEEDAVAIALAENTEPESERRMADIEVRGMSKVWESTGLMAVKSLSFRAHRGKVFVLLGHNGAGKSTTFAVLTGSVRASGGDVLICGQQLEDNLRDCQRRIGFCPQYNPLFAKLTAREHLYIYGQMKLSQGNDTAEVKRQLDAEIAELAAEVGIAAQLDTLADNLSGGQKRKLCLAMALVGRSPVVLLDEPTAGMDPGARNEAGKVLERIKRDRTILLTTHYMEEANVLGDRIGIMVQGRMVCNGSPEFLKQRFSVGYLLSVVVRAGADFARAVDKVFGVVGKHSPGARLEQSQKPPEFSMVLPLGDKRKFGDIFAELEQRKGELGVDSFGLSSNTLEQVFLKVGEQSAEETKEGADEPQETLQLVSNQLFSRNPDRIGLSLMLFQLGALCHRHFLWALRNPLRSLFPFFLALTIFVPLGLWPDKGPTANERTFGLDKLGQEMALPLQVLLEQDDNATWFPKTIMEMSTALPSIKLLQIDRDQRLDKMLLDTFYNWPPLGVGMVISRNQSNGKLSVQLLFNGATYHGPEIALNLLGNALLGNATASIEPSIELYGKEDNPFGMLKDLVKDVMGNMGAAMSMISAFSIMTATMVMPMVEERGSRFKHQLLLTRLHPLVYWLSVLLWNFALYSAFCIVIGLSLFTLNWMRSFLGSIALLWLLYFWATVPMVGCASFLFEKATRAFNALLCWFMVGSMLTTIGTAILRMNVGGIGENTARLLNILIGIVLPTKAMSGGILNLALIATYQQLIGQHIGDDSSGPIDELWREFRQELFTMTISGLIFWLLLALLQSRRVAWAWHKMTNNIALIIYGNRQTVDEEEDEDVREERERMLRETHESHALAVMGLTKFYRRVCAVREITFGVKAEECFGLLGVNGAGKTTTFDMLAGMQYASGGGAFVAGRDVKECPRIGYCPQFDALPGELTGREVLSLLTRLNGFRDVGERVTKTMWAIRMEGSADKQTKQFSGGQRRRLSVGVALCCGCCPLVMLDEPTAGIDPVARRHIWQLIQAARERRMAMVLSSHSMDECEVLCSRIGLMNAGILIGLGSSQHLKSKFGNSFLLFITVANPCHAIGAQLDQLVHDAMDAPHCQDALNSVTLRWELPRQEGISWSMLFKRTQALADEYPVQQHQTEADGLPQIVDFSLTQNSLEQVFLRLTNLNDFLFSNRAAIPSAGPQNDRGYRGRTVGDCFKIVETLNSTTSILPFENGQQRKAQNSSGEGHGLDNRGRHKIHRGKAMV</sequence>
<dbReference type="InterPro" id="IPR017871">
    <property type="entry name" value="ABC_transporter-like_CS"/>
</dbReference>
<dbReference type="GO" id="GO:0016020">
    <property type="term" value="C:membrane"/>
    <property type="evidence" value="ECO:0007669"/>
    <property type="project" value="UniProtKB-SubCell"/>
</dbReference>
<feature type="transmembrane region" description="Helical" evidence="8">
    <location>
        <begin position="326"/>
        <end position="354"/>
    </location>
</feature>
<dbReference type="SUPFAM" id="SSF52540">
    <property type="entry name" value="P-loop containing nucleoside triphosphate hydrolases"/>
    <property type="match status" value="2"/>
</dbReference>
<feature type="domain" description="ABC transporter" evidence="9">
    <location>
        <begin position="1359"/>
        <end position="1583"/>
    </location>
</feature>
<evidence type="ECO:0000256" key="5">
    <source>
        <dbReference type="ARBA" id="ARBA00022989"/>
    </source>
</evidence>
<dbReference type="Pfam" id="PF00005">
    <property type="entry name" value="ABC_tran"/>
    <property type="match status" value="2"/>
</dbReference>
<keyword evidence="2 8" id="KW-0812">Transmembrane</keyword>
<dbReference type="InterPro" id="IPR027417">
    <property type="entry name" value="P-loop_NTPase"/>
</dbReference>
<evidence type="ECO:0000256" key="8">
    <source>
        <dbReference type="SAM" id="Phobius"/>
    </source>
</evidence>
<feature type="compositionally biased region" description="Polar residues" evidence="7">
    <location>
        <begin position="1724"/>
        <end position="1737"/>
    </location>
</feature>
<evidence type="ECO:0000313" key="11">
    <source>
        <dbReference type="WBParaSite" id="Gr19_v10_g4895.t1"/>
    </source>
</evidence>
<feature type="domain" description="ABC transporter" evidence="9">
    <location>
        <begin position="543"/>
        <end position="781"/>
    </location>
</feature>
<feature type="compositionally biased region" description="Basic residues" evidence="7">
    <location>
        <begin position="1746"/>
        <end position="1757"/>
    </location>
</feature>
<keyword evidence="10" id="KW-1185">Reference proteome</keyword>
<evidence type="ECO:0000256" key="1">
    <source>
        <dbReference type="ARBA" id="ARBA00004141"/>
    </source>
</evidence>
<dbReference type="FunFam" id="3.40.50.300:FF:001598">
    <property type="entry name" value="ABC transporter ced-7"/>
    <property type="match status" value="1"/>
</dbReference>
<feature type="transmembrane region" description="Helical" evidence="8">
    <location>
        <begin position="1236"/>
        <end position="1260"/>
    </location>
</feature>
<feature type="transmembrane region" description="Helical" evidence="8">
    <location>
        <begin position="361"/>
        <end position="383"/>
    </location>
</feature>
<dbReference type="InterPro" id="IPR013525">
    <property type="entry name" value="ABC2_TM"/>
</dbReference>
<comment type="subcellular location">
    <subcellularLocation>
        <location evidence="1">Membrane</location>
        <topology evidence="1">Multi-pass membrane protein</topology>
    </subcellularLocation>
</comment>
<feature type="region of interest" description="Disordered" evidence="7">
    <location>
        <begin position="1724"/>
        <end position="1757"/>
    </location>
</feature>
<evidence type="ECO:0000256" key="7">
    <source>
        <dbReference type="SAM" id="MobiDB-lite"/>
    </source>
</evidence>
<keyword evidence="4" id="KW-0067">ATP-binding</keyword>
<keyword evidence="6 8" id="KW-0472">Membrane</keyword>
<dbReference type="Proteomes" id="UP000887572">
    <property type="component" value="Unplaced"/>
</dbReference>
<proteinExistence type="predicted"/>
<evidence type="ECO:0000256" key="6">
    <source>
        <dbReference type="ARBA" id="ARBA00023136"/>
    </source>
</evidence>
<dbReference type="Gene3D" id="3.40.50.300">
    <property type="entry name" value="P-loop containing nucleotide triphosphate hydrolases"/>
    <property type="match status" value="2"/>
</dbReference>
<evidence type="ECO:0000256" key="3">
    <source>
        <dbReference type="ARBA" id="ARBA00022741"/>
    </source>
</evidence>
<dbReference type="InterPro" id="IPR003593">
    <property type="entry name" value="AAA+_ATPase"/>
</dbReference>
<dbReference type="CDD" id="cd03263">
    <property type="entry name" value="ABC_subfamily_A"/>
    <property type="match status" value="2"/>
</dbReference>
<dbReference type="GO" id="GO:0140359">
    <property type="term" value="F:ABC-type transporter activity"/>
    <property type="evidence" value="ECO:0007669"/>
    <property type="project" value="InterPro"/>
</dbReference>
<feature type="transmembrane region" description="Helical" evidence="8">
    <location>
        <begin position="418"/>
        <end position="436"/>
    </location>
</feature>
<dbReference type="FunFam" id="3.40.50.300:FF:000933">
    <property type="entry name" value="ABC transporter A family member 7"/>
    <property type="match status" value="1"/>
</dbReference>
<keyword evidence="3" id="KW-0547">Nucleotide-binding</keyword>
<feature type="transmembrane region" description="Helical" evidence="8">
    <location>
        <begin position="1135"/>
        <end position="1160"/>
    </location>
</feature>
<organism evidence="10 11">
    <name type="scientific">Globodera rostochiensis</name>
    <name type="common">Golden nematode worm</name>
    <name type="synonym">Heterodera rostochiensis</name>
    <dbReference type="NCBI Taxonomy" id="31243"/>
    <lineage>
        <taxon>Eukaryota</taxon>
        <taxon>Metazoa</taxon>
        <taxon>Ecdysozoa</taxon>
        <taxon>Nematoda</taxon>
        <taxon>Chromadorea</taxon>
        <taxon>Rhabditida</taxon>
        <taxon>Tylenchina</taxon>
        <taxon>Tylenchomorpha</taxon>
        <taxon>Tylenchoidea</taxon>
        <taxon>Heteroderidae</taxon>
        <taxon>Heteroderinae</taxon>
        <taxon>Globodera</taxon>
    </lineage>
</organism>
<dbReference type="PROSITE" id="PS50893">
    <property type="entry name" value="ABC_TRANSPORTER_2"/>
    <property type="match status" value="2"/>
</dbReference>
<feature type="transmembrane region" description="Helical" evidence="8">
    <location>
        <begin position="1093"/>
        <end position="1115"/>
    </location>
</feature>
<dbReference type="SMART" id="SM00382">
    <property type="entry name" value="AAA"/>
    <property type="match status" value="2"/>
</dbReference>